<evidence type="ECO:0000313" key="3">
    <source>
        <dbReference type="Proteomes" id="UP000271098"/>
    </source>
</evidence>
<dbReference type="WBParaSite" id="GPUH_0000913001-mRNA-1">
    <property type="protein sequence ID" value="GPUH_0000913001-mRNA-1"/>
    <property type="gene ID" value="GPUH_0000913001"/>
</dbReference>
<dbReference type="AlphaFoldDB" id="A0A183DK79"/>
<gene>
    <name evidence="2" type="ORF">GPUH_LOCUS9116</name>
</gene>
<dbReference type="EMBL" id="UYRT01028782">
    <property type="protein sequence ID" value="VDK68347.1"/>
    <property type="molecule type" value="Genomic_DNA"/>
</dbReference>
<feature type="compositionally biased region" description="Basic residues" evidence="1">
    <location>
        <begin position="93"/>
        <end position="108"/>
    </location>
</feature>
<name>A0A183DK79_9BILA</name>
<organism evidence="4">
    <name type="scientific">Gongylonema pulchrum</name>
    <dbReference type="NCBI Taxonomy" id="637853"/>
    <lineage>
        <taxon>Eukaryota</taxon>
        <taxon>Metazoa</taxon>
        <taxon>Ecdysozoa</taxon>
        <taxon>Nematoda</taxon>
        <taxon>Chromadorea</taxon>
        <taxon>Rhabditida</taxon>
        <taxon>Spirurina</taxon>
        <taxon>Spiruromorpha</taxon>
        <taxon>Spiruroidea</taxon>
        <taxon>Gongylonematidae</taxon>
        <taxon>Gongylonema</taxon>
    </lineage>
</organism>
<protein>
    <submittedName>
        <fullName evidence="4">Interferon gamma</fullName>
    </submittedName>
</protein>
<reference evidence="2 3" key="2">
    <citation type="submission" date="2018-11" db="EMBL/GenBank/DDBJ databases">
        <authorList>
            <consortium name="Pathogen Informatics"/>
        </authorList>
    </citation>
    <scope>NUCLEOTIDE SEQUENCE [LARGE SCALE GENOMIC DNA]</scope>
</reference>
<evidence type="ECO:0000256" key="1">
    <source>
        <dbReference type="SAM" id="MobiDB-lite"/>
    </source>
</evidence>
<proteinExistence type="predicted"/>
<evidence type="ECO:0000313" key="2">
    <source>
        <dbReference type="EMBL" id="VDK68347.1"/>
    </source>
</evidence>
<feature type="region of interest" description="Disordered" evidence="1">
    <location>
        <begin position="92"/>
        <end position="114"/>
    </location>
</feature>
<reference evidence="4" key="1">
    <citation type="submission" date="2016-06" db="UniProtKB">
        <authorList>
            <consortium name="WormBaseParasite"/>
        </authorList>
    </citation>
    <scope>IDENTIFICATION</scope>
</reference>
<dbReference type="Proteomes" id="UP000271098">
    <property type="component" value="Unassembled WGS sequence"/>
</dbReference>
<accession>A0A183DK79</accession>
<sequence length="114" mass="13437">MSAPKTEKIVNFVEKLEDLLQKQGNKEPLPEYCDADPLQQSFVQLTRDQQEDILQFTKHIFRDHLYGVYDETSVASLNSDLDDLMQSLTNRVRATRKKQRRKRSRKRGFYSEGE</sequence>
<keyword evidence="3" id="KW-1185">Reference proteome</keyword>
<evidence type="ECO:0000313" key="4">
    <source>
        <dbReference type="WBParaSite" id="GPUH_0000913001-mRNA-1"/>
    </source>
</evidence>